<dbReference type="FunFam" id="3.40.50.1000:FF:000211">
    <property type="entry name" value="Plasma membrane ATPase"/>
    <property type="match status" value="1"/>
</dbReference>
<dbReference type="GO" id="GO:0016887">
    <property type="term" value="F:ATP hydrolysis activity"/>
    <property type="evidence" value="ECO:0007669"/>
    <property type="project" value="InterPro"/>
</dbReference>
<dbReference type="NCBIfam" id="TIGR01647">
    <property type="entry name" value="ATPase-IIIA_H"/>
    <property type="match status" value="1"/>
</dbReference>
<feature type="transmembrane region" description="Helical" evidence="12">
    <location>
        <begin position="317"/>
        <end position="344"/>
    </location>
</feature>
<feature type="transmembrane region" description="Helical" evidence="12">
    <location>
        <begin position="103"/>
        <end position="124"/>
    </location>
</feature>
<dbReference type="InterPro" id="IPR059000">
    <property type="entry name" value="ATPase_P-type_domA"/>
</dbReference>
<dbReference type="SUPFAM" id="SSF56784">
    <property type="entry name" value="HAD-like"/>
    <property type="match status" value="1"/>
</dbReference>
<keyword evidence="5" id="KW-0479">Metal-binding</keyword>
<evidence type="ECO:0000256" key="4">
    <source>
        <dbReference type="ARBA" id="ARBA00022692"/>
    </source>
</evidence>
<evidence type="ECO:0000256" key="8">
    <source>
        <dbReference type="ARBA" id="ARBA00022842"/>
    </source>
</evidence>
<feature type="region of interest" description="Disordered" evidence="14">
    <location>
        <begin position="990"/>
        <end position="1018"/>
    </location>
</feature>
<keyword evidence="17" id="KW-1185">Reference proteome</keyword>
<dbReference type="InterPro" id="IPR001757">
    <property type="entry name" value="P_typ_ATPase"/>
</dbReference>
<comment type="subcellular location">
    <subcellularLocation>
        <location evidence="12">Cell membrane</location>
        <topology evidence="12">Multi-pass membrane protein</topology>
    </subcellularLocation>
    <subcellularLocation>
        <location evidence="1">Membrane</location>
        <topology evidence="1">Multi-pass membrane protein</topology>
    </subcellularLocation>
</comment>
<dbReference type="InterPro" id="IPR036412">
    <property type="entry name" value="HAD-like_sf"/>
</dbReference>
<feature type="coiled-coil region" evidence="13">
    <location>
        <begin position="1023"/>
        <end position="1050"/>
    </location>
</feature>
<protein>
    <recommendedName>
        <fullName evidence="12">Plasma membrane ATPase</fullName>
        <ecNumber evidence="12">7.1.2.1</ecNumber>
    </recommendedName>
</protein>
<dbReference type="GO" id="GO:0046872">
    <property type="term" value="F:metal ion binding"/>
    <property type="evidence" value="ECO:0007669"/>
    <property type="project" value="UniProtKB-KW"/>
</dbReference>
<dbReference type="Gene3D" id="1.20.1110.10">
    <property type="entry name" value="Calcium-transporting ATPase, transmembrane domain"/>
    <property type="match status" value="1"/>
</dbReference>
<dbReference type="OrthoDB" id="116380at2759"/>
<keyword evidence="9 12" id="KW-1278">Translocase</keyword>
<evidence type="ECO:0000256" key="5">
    <source>
        <dbReference type="ARBA" id="ARBA00022723"/>
    </source>
</evidence>
<feature type="transmembrane region" description="Helical" evidence="12">
    <location>
        <begin position="847"/>
        <end position="869"/>
    </location>
</feature>
<keyword evidence="12" id="KW-0813">Transport</keyword>
<dbReference type="EMBL" id="CDMY01000227">
    <property type="protein sequence ID" value="CEL95389.1"/>
    <property type="molecule type" value="Genomic_DNA"/>
</dbReference>
<dbReference type="Pfam" id="PF00122">
    <property type="entry name" value="E1-E2_ATPase"/>
    <property type="match status" value="1"/>
</dbReference>
<dbReference type="SFLD" id="SFLDF00027">
    <property type="entry name" value="p-type_atpase"/>
    <property type="match status" value="1"/>
</dbReference>
<feature type="transmembrane region" description="Helical" evidence="12">
    <location>
        <begin position="759"/>
        <end position="781"/>
    </location>
</feature>
<dbReference type="InterPro" id="IPR023298">
    <property type="entry name" value="ATPase_P-typ_TM_dom_sf"/>
</dbReference>
<dbReference type="PANTHER" id="PTHR42861">
    <property type="entry name" value="CALCIUM-TRANSPORTING ATPASE"/>
    <property type="match status" value="1"/>
</dbReference>
<sequence length="1054" mass="114238">MPHEPKPVTEGGSAPQPSTSSDSHADPELPQAADQQQQQQEAKNESQPKVKVVDADEPKAAVVEASEEEGLSDAQVERLREEWGYNEVTAKQTPEWVQIAMRYLGLVPIILLVTAVLSAAIVDADGNRDWVSFGMLVFLVNLVVWSDYLGDRNAKNAMKAVEELSAPQCTTRRNGEWVTMKIRELVPGDIVSLRAGVVVPADGTIIGDGEPLSVDESMLTGESLAVTKRTGDDMLSGAMIKRGERAMRVTATGENSFFGKTLSLLGKASQQSAGHLKMVLNKAAKVITLTGFVFVAVIFFVKIFARGEDPLLAWKLAFVVWSAIVPSAMPVVTTTVLSVGAVMLSRHKAVVQRLSAIEEMAGLEILCSDKTGTLTKNELQLDKAEVVAEPGCSTEEILLFASLASVTHNPEAIDIAINAVANMEERAKYKIERYIPFNPVDKRTEATLTAPDGTRMLVSKGAPHIIRDMVAKDDTDLDRIDAIINSKAVRGLRTLGVARCTLPPAPAAAAAADTAPPEAAELTWELMGYISLFDPPREDTEETIREAVRLGVDVKMVTGDQLAIAIETAKRLGMGTNIVGSEVFESNHESGSGPFLGKSTFAGYVESVSGFAGVYPEHKFKVVETLLGTGKLVGMTGDGVNDAPALKLATVGVAVAGATDAAKSASDIVLLAPGLSTIIHALVLSRQIFRRVEAYIIYRIEASIMILLFFFFSIVVLEFDVPTWILILLSIINDFTLMSTSRDRVPASEKPEIWDMGRVVAVAFTLGGLYACAGLLLVYLAGNDTHSPPLAYDDWWEAWGLDSISEPQLVACLFLNLTIMLQLSFLSCRSKTWWFWFDGKTTKAPSLIVLIPQVGALVLATLLSVYWPAELALGGGATMAGCGWAHAGVVWLYSVVVVLILDVIKVITYQIWWAATDSETLFSSLWRDPHAAKKEAEREVRKQRRRLDSKRFTSKDYIQRKVEDWEEASRQGSFAPSEYSRLSLAMGPPSVMRSSSRLSTGAGAAGAGLRVTPGGPSVADARVHKLEARLSMLEEKMTELISQMKVLAAASMRD</sequence>
<dbReference type="EC" id="7.1.2.1" evidence="12"/>
<feature type="compositionally biased region" description="Basic and acidic residues" evidence="14">
    <location>
        <begin position="42"/>
        <end position="59"/>
    </location>
</feature>
<keyword evidence="8 12" id="KW-0460">Magnesium</keyword>
<proteinExistence type="inferred from homology"/>
<dbReference type="SUPFAM" id="SSF81665">
    <property type="entry name" value="Calcium ATPase, transmembrane domain M"/>
    <property type="match status" value="1"/>
</dbReference>
<dbReference type="InParanoid" id="A0A0G4EHL2"/>
<dbReference type="GO" id="GO:0120029">
    <property type="term" value="P:proton export across plasma membrane"/>
    <property type="evidence" value="ECO:0007669"/>
    <property type="project" value="UniProtKB-UniRule"/>
</dbReference>
<dbReference type="PRINTS" id="PR00119">
    <property type="entry name" value="CATATPASE"/>
</dbReference>
<keyword evidence="13" id="KW-0175">Coiled coil</keyword>
<dbReference type="FunFam" id="2.70.150.10:FF:000042">
    <property type="entry name" value="Plasma membrane ATPase"/>
    <property type="match status" value="1"/>
</dbReference>
<evidence type="ECO:0000256" key="14">
    <source>
        <dbReference type="SAM" id="MobiDB-lite"/>
    </source>
</evidence>
<keyword evidence="12" id="KW-0406">Ion transport</keyword>
<comment type="catalytic activity">
    <reaction evidence="12">
        <text>ATP + H2O + H(+)(in) = ADP + phosphate + 2 H(+)(out)</text>
        <dbReference type="Rhea" id="RHEA:20852"/>
        <dbReference type="ChEBI" id="CHEBI:15377"/>
        <dbReference type="ChEBI" id="CHEBI:15378"/>
        <dbReference type="ChEBI" id="CHEBI:30616"/>
        <dbReference type="ChEBI" id="CHEBI:43474"/>
        <dbReference type="ChEBI" id="CHEBI:456216"/>
        <dbReference type="EC" id="7.1.2.1"/>
    </reaction>
</comment>
<dbReference type="PRINTS" id="PR00120">
    <property type="entry name" value="HATPASE"/>
</dbReference>
<evidence type="ECO:0000256" key="6">
    <source>
        <dbReference type="ARBA" id="ARBA00022741"/>
    </source>
</evidence>
<feature type="transmembrane region" description="Helical" evidence="12">
    <location>
        <begin position="696"/>
        <end position="715"/>
    </location>
</feature>
<evidence type="ECO:0000256" key="7">
    <source>
        <dbReference type="ARBA" id="ARBA00022840"/>
    </source>
</evidence>
<evidence type="ECO:0000256" key="12">
    <source>
        <dbReference type="RuleBase" id="RU362083"/>
    </source>
</evidence>
<organism evidence="16 17">
    <name type="scientific">Vitrella brassicaformis (strain CCMP3155)</name>
    <dbReference type="NCBI Taxonomy" id="1169540"/>
    <lineage>
        <taxon>Eukaryota</taxon>
        <taxon>Sar</taxon>
        <taxon>Alveolata</taxon>
        <taxon>Colpodellida</taxon>
        <taxon>Vitrellaceae</taxon>
        <taxon>Vitrella</taxon>
    </lineage>
</organism>
<comment type="similarity">
    <text evidence="2 12">Belongs to the cation transport ATPase (P-type) (TC 3.A.3) family. Type IIIA subfamily.</text>
</comment>
<reference evidence="16 17" key="1">
    <citation type="submission" date="2014-11" db="EMBL/GenBank/DDBJ databases">
        <authorList>
            <person name="Zhu J."/>
            <person name="Qi W."/>
            <person name="Song R."/>
        </authorList>
    </citation>
    <scope>NUCLEOTIDE SEQUENCE [LARGE SCALE GENOMIC DNA]</scope>
</reference>
<dbReference type="PROSITE" id="PS00154">
    <property type="entry name" value="ATPASE_E1_E2"/>
    <property type="match status" value="1"/>
</dbReference>
<evidence type="ECO:0000313" key="16">
    <source>
        <dbReference type="EMBL" id="CEL95389.1"/>
    </source>
</evidence>
<evidence type="ECO:0000256" key="11">
    <source>
        <dbReference type="ARBA" id="ARBA00023136"/>
    </source>
</evidence>
<dbReference type="InterPro" id="IPR004014">
    <property type="entry name" value="ATPase_P-typ_cation-transptr_N"/>
</dbReference>
<dbReference type="InterPro" id="IPR018303">
    <property type="entry name" value="ATPase_P-typ_P_site"/>
</dbReference>
<dbReference type="AlphaFoldDB" id="A0A0G4EHL2"/>
<dbReference type="InterPro" id="IPR044492">
    <property type="entry name" value="P_typ_ATPase_HD_dom"/>
</dbReference>
<keyword evidence="3" id="KW-0597">Phosphoprotein</keyword>
<evidence type="ECO:0000256" key="10">
    <source>
        <dbReference type="ARBA" id="ARBA00022989"/>
    </source>
</evidence>
<dbReference type="Gene3D" id="2.70.150.10">
    <property type="entry name" value="Calcium-transporting ATPase, cytoplasmic transduction domain A"/>
    <property type="match status" value="1"/>
</dbReference>
<dbReference type="GO" id="GO:0005524">
    <property type="term" value="F:ATP binding"/>
    <property type="evidence" value="ECO:0007669"/>
    <property type="project" value="UniProtKB-UniRule"/>
</dbReference>
<dbReference type="Pfam" id="PF00702">
    <property type="entry name" value="Hydrolase"/>
    <property type="match status" value="1"/>
</dbReference>
<dbReference type="InterPro" id="IPR006534">
    <property type="entry name" value="P-type_ATPase_IIIA"/>
</dbReference>
<evidence type="ECO:0000256" key="3">
    <source>
        <dbReference type="ARBA" id="ARBA00022553"/>
    </source>
</evidence>
<keyword evidence="6 12" id="KW-0547">Nucleotide-binding</keyword>
<dbReference type="GO" id="GO:0008553">
    <property type="term" value="F:P-type proton-exporting transporter activity"/>
    <property type="evidence" value="ECO:0007669"/>
    <property type="project" value="UniProtKB-UniRule"/>
</dbReference>
<dbReference type="SFLD" id="SFLDS00003">
    <property type="entry name" value="Haloacid_Dehalogenase"/>
    <property type="match status" value="1"/>
</dbReference>
<feature type="transmembrane region" description="Helical" evidence="12">
    <location>
        <begin position="884"/>
        <end position="904"/>
    </location>
</feature>
<evidence type="ECO:0000313" key="17">
    <source>
        <dbReference type="Proteomes" id="UP000041254"/>
    </source>
</evidence>
<dbReference type="Gene3D" id="3.40.1110.10">
    <property type="entry name" value="Calcium-transporting ATPase, cytoplasmic domain N"/>
    <property type="match status" value="1"/>
</dbReference>
<dbReference type="InterPro" id="IPR008250">
    <property type="entry name" value="ATPase_P-typ_transduc_dom_A_sf"/>
</dbReference>
<feature type="transmembrane region" description="Helical" evidence="12">
    <location>
        <begin position="286"/>
        <end position="305"/>
    </location>
</feature>
<dbReference type="Gene3D" id="3.40.50.1000">
    <property type="entry name" value="HAD superfamily/HAD-like"/>
    <property type="match status" value="1"/>
</dbReference>
<dbReference type="Pfam" id="PF00690">
    <property type="entry name" value="Cation_ATPase_N"/>
    <property type="match status" value="1"/>
</dbReference>
<dbReference type="InterPro" id="IPR023214">
    <property type="entry name" value="HAD_sf"/>
</dbReference>
<dbReference type="OMA" id="DHLKCTR"/>
<dbReference type="GO" id="GO:0005886">
    <property type="term" value="C:plasma membrane"/>
    <property type="evidence" value="ECO:0007669"/>
    <property type="project" value="UniProtKB-SubCell"/>
</dbReference>
<dbReference type="InterPro" id="IPR023299">
    <property type="entry name" value="ATPase_P-typ_cyto_dom_N"/>
</dbReference>
<evidence type="ECO:0000259" key="15">
    <source>
        <dbReference type="SMART" id="SM00831"/>
    </source>
</evidence>
<keyword evidence="7 12" id="KW-0067">ATP-binding</keyword>
<dbReference type="SUPFAM" id="SSF81653">
    <property type="entry name" value="Calcium ATPase, transduction domain A"/>
    <property type="match status" value="1"/>
</dbReference>
<dbReference type="STRING" id="1169540.A0A0G4EHL2"/>
<gene>
    <name evidence="16" type="ORF">Vbra_11819</name>
</gene>
<dbReference type="PhylomeDB" id="A0A0G4EHL2"/>
<feature type="transmembrane region" description="Helical" evidence="12">
    <location>
        <begin position="808"/>
        <end position="826"/>
    </location>
</feature>
<name>A0A0G4EHL2_VITBC</name>
<evidence type="ECO:0000256" key="2">
    <source>
        <dbReference type="ARBA" id="ARBA00008804"/>
    </source>
</evidence>
<feature type="region of interest" description="Disordered" evidence="14">
    <location>
        <begin position="1"/>
        <end position="74"/>
    </location>
</feature>
<evidence type="ECO:0000256" key="1">
    <source>
        <dbReference type="ARBA" id="ARBA00004141"/>
    </source>
</evidence>
<dbReference type="VEuPathDB" id="CryptoDB:Vbra_11819"/>
<feature type="transmembrane region" description="Helical" evidence="12">
    <location>
        <begin position="130"/>
        <end position="149"/>
    </location>
</feature>
<feature type="transmembrane region" description="Helical" evidence="12">
    <location>
        <begin position="721"/>
        <end position="738"/>
    </location>
</feature>
<evidence type="ECO:0000256" key="9">
    <source>
        <dbReference type="ARBA" id="ARBA00022967"/>
    </source>
</evidence>
<keyword evidence="12" id="KW-0375">Hydrogen ion transport</keyword>
<keyword evidence="4 12" id="KW-0812">Transmembrane</keyword>
<feature type="domain" description="Cation-transporting P-type ATPase N-terminal" evidence="15">
    <location>
        <begin position="56"/>
        <end position="123"/>
    </location>
</feature>
<keyword evidence="11 12" id="KW-0472">Membrane</keyword>
<keyword evidence="10 12" id="KW-1133">Transmembrane helix</keyword>
<accession>A0A0G4EHL2</accession>
<dbReference type="Proteomes" id="UP000041254">
    <property type="component" value="Unassembled WGS sequence"/>
</dbReference>
<dbReference type="NCBIfam" id="TIGR01494">
    <property type="entry name" value="ATPase_P-type"/>
    <property type="match status" value="2"/>
</dbReference>
<feature type="compositionally biased region" description="Low complexity" evidence="14">
    <location>
        <begin position="28"/>
        <end position="41"/>
    </location>
</feature>
<dbReference type="SFLD" id="SFLDG00002">
    <property type="entry name" value="C1.7:_P-type_atpase_like"/>
    <property type="match status" value="1"/>
</dbReference>
<evidence type="ECO:0000256" key="13">
    <source>
        <dbReference type="SAM" id="Coils"/>
    </source>
</evidence>
<dbReference type="SMART" id="SM00831">
    <property type="entry name" value="Cation_ATPase_N"/>
    <property type="match status" value="1"/>
</dbReference>